<feature type="region of interest" description="Disordered" evidence="1">
    <location>
        <begin position="32"/>
        <end position="52"/>
    </location>
</feature>
<dbReference type="PANTHER" id="PTHR39200:SF1">
    <property type="entry name" value="AUTO-TRANSPORTER ADHESIN HEAD GIN DOMAIN-CONTAINING PROTEIN-RELATED"/>
    <property type="match status" value="1"/>
</dbReference>
<keyword evidence="4" id="KW-1185">Reference proteome</keyword>
<gene>
    <name evidence="3" type="ORF">GCM10010833_03090</name>
</gene>
<dbReference type="Proteomes" id="UP000614261">
    <property type="component" value="Unassembled WGS sequence"/>
</dbReference>
<evidence type="ECO:0000259" key="2">
    <source>
        <dbReference type="Pfam" id="PF10988"/>
    </source>
</evidence>
<feature type="domain" description="Putative auto-transporter adhesin head GIN" evidence="2">
    <location>
        <begin position="56"/>
        <end position="239"/>
    </location>
</feature>
<comment type="caution">
    <text evidence="3">The sequence shown here is derived from an EMBL/GenBank/DDBJ whole genome shotgun (WGS) entry which is preliminary data.</text>
</comment>
<sequence>MAVNWKPAVVLVVGVALIGAYNMSGAEEFRFDSDGEEAREEGSSSEGWASSWSGEPFDRITLAGPDDLTFVTQGEHAVSATGDAKALKALQYKVDDGELRIRRKPSNWSFGDKGEATIAVNAPALRSLMVAGSGSAKVDRMEGDEVKLTIAGSGDADIARLTAQSLKGSIAGSGSLKLAGSADTSKISIAGSGSVLGERFASDTVDISIAGSGDVTMASNGSVDASLMGSGDVTIKGNAKCKSSTMGSGSISCE</sequence>
<dbReference type="Gene3D" id="2.160.20.120">
    <property type="match status" value="1"/>
</dbReference>
<evidence type="ECO:0000313" key="4">
    <source>
        <dbReference type="Proteomes" id="UP000614261"/>
    </source>
</evidence>
<dbReference type="Pfam" id="PF10988">
    <property type="entry name" value="DUF2807"/>
    <property type="match status" value="1"/>
</dbReference>
<proteinExistence type="predicted"/>
<accession>A0ABQ1IUQ7</accession>
<dbReference type="RefSeq" id="WP_188512597.1">
    <property type="nucleotide sequence ID" value="NZ_BMGD01000001.1"/>
</dbReference>
<dbReference type="InterPro" id="IPR021255">
    <property type="entry name" value="DUF2807"/>
</dbReference>
<evidence type="ECO:0000313" key="3">
    <source>
        <dbReference type="EMBL" id="GGB51715.1"/>
    </source>
</evidence>
<evidence type="ECO:0000256" key="1">
    <source>
        <dbReference type="SAM" id="MobiDB-lite"/>
    </source>
</evidence>
<name>A0ABQ1IUQ7_9SPHN</name>
<protein>
    <recommendedName>
        <fullName evidence="2">Putative auto-transporter adhesin head GIN domain-containing protein</fullName>
    </recommendedName>
</protein>
<dbReference type="EMBL" id="BMGD01000001">
    <property type="protein sequence ID" value="GGB51715.1"/>
    <property type="molecule type" value="Genomic_DNA"/>
</dbReference>
<dbReference type="PANTHER" id="PTHR39200">
    <property type="entry name" value="HYPOTHETICAL EXPORTED PROTEIN"/>
    <property type="match status" value="1"/>
</dbReference>
<reference evidence="4" key="1">
    <citation type="journal article" date="2019" name="Int. J. Syst. Evol. Microbiol.">
        <title>The Global Catalogue of Microorganisms (GCM) 10K type strain sequencing project: providing services to taxonomists for standard genome sequencing and annotation.</title>
        <authorList>
            <consortium name="The Broad Institute Genomics Platform"/>
            <consortium name="The Broad Institute Genome Sequencing Center for Infectious Disease"/>
            <person name="Wu L."/>
            <person name="Ma J."/>
        </authorList>
    </citation>
    <scope>NUCLEOTIDE SEQUENCE [LARGE SCALE GENOMIC DNA]</scope>
    <source>
        <strain evidence="4">CGMCC 1.12851</strain>
    </source>
</reference>
<organism evidence="3 4">
    <name type="scientific">Blastomonas aquatica</name>
    <dbReference type="NCBI Taxonomy" id="1510276"/>
    <lineage>
        <taxon>Bacteria</taxon>
        <taxon>Pseudomonadati</taxon>
        <taxon>Pseudomonadota</taxon>
        <taxon>Alphaproteobacteria</taxon>
        <taxon>Sphingomonadales</taxon>
        <taxon>Sphingomonadaceae</taxon>
        <taxon>Blastomonas</taxon>
    </lineage>
</organism>